<dbReference type="PANTHER" id="PTHR33156:SF48">
    <property type="entry name" value="PROTEIN NUCLEAR FUSION DEFECTIVE 6, MITOCHONDRIAL"/>
    <property type="match status" value="1"/>
</dbReference>
<dbReference type="EMBL" id="JARAOO010000012">
    <property type="protein sequence ID" value="KAJ7948358.1"/>
    <property type="molecule type" value="Genomic_DNA"/>
</dbReference>
<reference evidence="1" key="1">
    <citation type="journal article" date="2023" name="Science">
        <title>Elucidation of the pathway for biosynthesis of saponin adjuvants from the soapbark tree.</title>
        <authorList>
            <person name="Reed J."/>
            <person name="Orme A."/>
            <person name="El-Demerdash A."/>
            <person name="Owen C."/>
            <person name="Martin L.B.B."/>
            <person name="Misra R.C."/>
            <person name="Kikuchi S."/>
            <person name="Rejzek M."/>
            <person name="Martin A.C."/>
            <person name="Harkess A."/>
            <person name="Leebens-Mack J."/>
            <person name="Louveau T."/>
            <person name="Stephenson M.J."/>
            <person name="Osbourn A."/>
        </authorList>
    </citation>
    <scope>NUCLEOTIDE SEQUENCE</scope>
    <source>
        <strain evidence="1">S10</strain>
    </source>
</reference>
<gene>
    <name evidence="1" type="ORF">O6P43_028845</name>
</gene>
<proteinExistence type="predicted"/>
<dbReference type="PANTHER" id="PTHR33156">
    <property type="entry name" value="OS02G0230000 PROTEIN"/>
    <property type="match status" value="1"/>
</dbReference>
<dbReference type="Proteomes" id="UP001163823">
    <property type="component" value="Chromosome 12"/>
</dbReference>
<dbReference type="InterPro" id="IPR043459">
    <property type="entry name" value="NFD6/NOXY2-like"/>
</dbReference>
<feature type="non-terminal residue" evidence="1">
    <location>
        <position position="111"/>
    </location>
</feature>
<name>A0AAD7PAE8_QUISA</name>
<dbReference type="KEGG" id="qsa:O6P43_028845"/>
<accession>A0AAD7PAE8</accession>
<sequence>KPPLSVRSAHIYTAPIKKWPPALSDRCSGQAPFAPLCSGLPRNRKQLVLHSVFATSKTFSNRTVRCPAELSFCVESMLPYHTATASALMTSMLSVSRNCCGWLPEDCNDDF</sequence>
<evidence type="ECO:0000313" key="1">
    <source>
        <dbReference type="EMBL" id="KAJ7948358.1"/>
    </source>
</evidence>
<organism evidence="1 2">
    <name type="scientific">Quillaja saponaria</name>
    <name type="common">Soap bark tree</name>
    <dbReference type="NCBI Taxonomy" id="32244"/>
    <lineage>
        <taxon>Eukaryota</taxon>
        <taxon>Viridiplantae</taxon>
        <taxon>Streptophyta</taxon>
        <taxon>Embryophyta</taxon>
        <taxon>Tracheophyta</taxon>
        <taxon>Spermatophyta</taxon>
        <taxon>Magnoliopsida</taxon>
        <taxon>eudicotyledons</taxon>
        <taxon>Gunneridae</taxon>
        <taxon>Pentapetalae</taxon>
        <taxon>rosids</taxon>
        <taxon>fabids</taxon>
        <taxon>Fabales</taxon>
        <taxon>Quillajaceae</taxon>
        <taxon>Quillaja</taxon>
    </lineage>
</organism>
<dbReference type="AlphaFoldDB" id="A0AAD7PAE8"/>
<protein>
    <submittedName>
        <fullName evidence="1">Protein NUCLEAR FUSION DEFECTIVE 6, chloroplastic/mitochondrial</fullName>
    </submittedName>
</protein>
<dbReference type="GO" id="GO:0005739">
    <property type="term" value="C:mitochondrion"/>
    <property type="evidence" value="ECO:0007669"/>
    <property type="project" value="TreeGrafter"/>
</dbReference>
<comment type="caution">
    <text evidence="1">The sequence shown here is derived from an EMBL/GenBank/DDBJ whole genome shotgun (WGS) entry which is preliminary data.</text>
</comment>
<keyword evidence="2" id="KW-1185">Reference proteome</keyword>
<evidence type="ECO:0000313" key="2">
    <source>
        <dbReference type="Proteomes" id="UP001163823"/>
    </source>
</evidence>